<dbReference type="SUPFAM" id="SSF48726">
    <property type="entry name" value="Immunoglobulin"/>
    <property type="match status" value="1"/>
</dbReference>
<dbReference type="KEGG" id="goe:100900492"/>
<gene>
    <name evidence="3" type="primary">LOC100900492</name>
</gene>
<feature type="domain" description="Ig-like" evidence="1">
    <location>
        <begin position="24"/>
        <end position="145"/>
    </location>
</feature>
<name>A0AAJ7P9M3_9ACAR</name>
<dbReference type="InterPro" id="IPR007110">
    <property type="entry name" value="Ig-like_dom"/>
</dbReference>
<protein>
    <submittedName>
        <fullName evidence="3">Uncharacterized protein LOC100900492</fullName>
    </submittedName>
</protein>
<dbReference type="Gene3D" id="2.60.40.10">
    <property type="entry name" value="Immunoglobulins"/>
    <property type="match status" value="1"/>
</dbReference>
<dbReference type="InterPro" id="IPR036179">
    <property type="entry name" value="Ig-like_dom_sf"/>
</dbReference>
<dbReference type="RefSeq" id="XP_018494830.1">
    <property type="nucleotide sequence ID" value="XM_018639314.1"/>
</dbReference>
<keyword evidence="2" id="KW-1185">Reference proteome</keyword>
<evidence type="ECO:0000313" key="2">
    <source>
        <dbReference type="Proteomes" id="UP000694867"/>
    </source>
</evidence>
<dbReference type="GeneID" id="100900492"/>
<reference evidence="3" key="1">
    <citation type="submission" date="2025-08" db="UniProtKB">
        <authorList>
            <consortium name="RefSeq"/>
        </authorList>
    </citation>
    <scope>IDENTIFICATION</scope>
</reference>
<dbReference type="PROSITE" id="PS50835">
    <property type="entry name" value="IG_LIKE"/>
    <property type="match status" value="1"/>
</dbReference>
<dbReference type="AlphaFoldDB" id="A0AAJ7P9M3"/>
<dbReference type="PANTHER" id="PTHR21261:SF2">
    <property type="entry name" value="GH04238P-RELATED"/>
    <property type="match status" value="1"/>
</dbReference>
<proteinExistence type="predicted"/>
<organism evidence="2 3">
    <name type="scientific">Galendromus occidentalis</name>
    <name type="common">western predatory mite</name>
    <dbReference type="NCBI Taxonomy" id="34638"/>
    <lineage>
        <taxon>Eukaryota</taxon>
        <taxon>Metazoa</taxon>
        <taxon>Ecdysozoa</taxon>
        <taxon>Arthropoda</taxon>
        <taxon>Chelicerata</taxon>
        <taxon>Arachnida</taxon>
        <taxon>Acari</taxon>
        <taxon>Parasitiformes</taxon>
        <taxon>Mesostigmata</taxon>
        <taxon>Gamasina</taxon>
        <taxon>Phytoseioidea</taxon>
        <taxon>Phytoseiidae</taxon>
        <taxon>Typhlodrominae</taxon>
        <taxon>Galendromus</taxon>
    </lineage>
</organism>
<dbReference type="InterPro" id="IPR013783">
    <property type="entry name" value="Ig-like_fold"/>
</dbReference>
<evidence type="ECO:0000313" key="3">
    <source>
        <dbReference type="RefSeq" id="XP_018494830.1"/>
    </source>
</evidence>
<dbReference type="Proteomes" id="UP000694867">
    <property type="component" value="Unplaced"/>
</dbReference>
<accession>A0AAJ7P9M3</accession>
<sequence length="313" mass="35770">MSLLTARATCLFGWIVIFVVNIVESVRIVNLAVPRLVQNGTTPSVVLDCIYSYTEEDQQLVVKWFFNQDPKPIYQWIPDLSKRAYSKSRVFDGHINRSYEATEDPNTKFRALNILRPSTEMSGNYSCSVTSLMGQDTRTQDMIVYAKPRIFDLSLLRADHSEETRFRCKIEGVFPEPLLHMYRMERTQIAGSEYMTVDNLTLVNYSVEPLGHQSMPSRDGYLTILTTSMPNRHLKLGPTKDTANTHQANIARRHLFFCVYTIPSTDIKQSRVLELYPEKYMLASSSVTAPTEHISISLSLCAMCLRYLIANLT</sequence>
<dbReference type="PANTHER" id="PTHR21261">
    <property type="entry name" value="BEAT PROTEIN"/>
    <property type="match status" value="1"/>
</dbReference>
<evidence type="ECO:0000259" key="1">
    <source>
        <dbReference type="PROSITE" id="PS50835"/>
    </source>
</evidence>